<evidence type="ECO:0000313" key="2">
    <source>
        <dbReference type="WBParaSite" id="sdigi.contig249.g6664.t1"/>
    </source>
</evidence>
<dbReference type="Gene3D" id="3.30.1490.20">
    <property type="entry name" value="ATP-grasp fold, A domain"/>
    <property type="match status" value="1"/>
</dbReference>
<dbReference type="PROSITE" id="PS51257">
    <property type="entry name" value="PROKAR_LIPOPROTEIN"/>
    <property type="match status" value="1"/>
</dbReference>
<keyword evidence="1" id="KW-1185">Reference proteome</keyword>
<accession>A0A915PMD3</accession>
<dbReference type="GO" id="GO:0005524">
    <property type="term" value="F:ATP binding"/>
    <property type="evidence" value="ECO:0007669"/>
    <property type="project" value="InterPro"/>
</dbReference>
<protein>
    <submittedName>
        <fullName evidence="2">Uncharacterized protein</fullName>
    </submittedName>
</protein>
<evidence type="ECO:0000313" key="1">
    <source>
        <dbReference type="Proteomes" id="UP000887581"/>
    </source>
</evidence>
<sequence>MTTEGRIEPHRCVTGSSGTMSCFWFLSERGVLEILGSLAKAISEYTGKELLYRHLKEFPFVEKPQALKLTTSDSFDVITDKVDWLADNKIFLSSFMRLQKSESYTTYCRRV</sequence>
<dbReference type="WBParaSite" id="sdigi.contig249.g6664.t1">
    <property type="protein sequence ID" value="sdigi.contig249.g6664.t1"/>
    <property type="gene ID" value="sdigi.contig249.g6664"/>
</dbReference>
<reference evidence="2" key="1">
    <citation type="submission" date="2022-11" db="UniProtKB">
        <authorList>
            <consortium name="WormBaseParasite"/>
        </authorList>
    </citation>
    <scope>IDENTIFICATION</scope>
</reference>
<organism evidence="1 2">
    <name type="scientific">Setaria digitata</name>
    <dbReference type="NCBI Taxonomy" id="48799"/>
    <lineage>
        <taxon>Eukaryota</taxon>
        <taxon>Metazoa</taxon>
        <taxon>Ecdysozoa</taxon>
        <taxon>Nematoda</taxon>
        <taxon>Chromadorea</taxon>
        <taxon>Rhabditida</taxon>
        <taxon>Spirurina</taxon>
        <taxon>Spiruromorpha</taxon>
        <taxon>Filarioidea</taxon>
        <taxon>Setariidae</taxon>
        <taxon>Setaria</taxon>
    </lineage>
</organism>
<dbReference type="Gene3D" id="3.30.470.20">
    <property type="entry name" value="ATP-grasp fold, B domain"/>
    <property type="match status" value="1"/>
</dbReference>
<dbReference type="Proteomes" id="UP000887581">
    <property type="component" value="Unplaced"/>
</dbReference>
<proteinExistence type="predicted"/>
<dbReference type="AlphaFoldDB" id="A0A915PMD3"/>
<dbReference type="InterPro" id="IPR013815">
    <property type="entry name" value="ATP_grasp_subdomain_1"/>
</dbReference>
<name>A0A915PMD3_9BILA</name>